<dbReference type="Proteomes" id="UP000248584">
    <property type="component" value="Unassembled WGS sequence"/>
</dbReference>
<feature type="transmembrane region" description="Helical" evidence="1">
    <location>
        <begin position="7"/>
        <end position="26"/>
    </location>
</feature>
<dbReference type="RefSeq" id="WP_041566936.1">
    <property type="nucleotide sequence ID" value="NZ_QKZR01000001.1"/>
</dbReference>
<evidence type="ECO:0008006" key="4">
    <source>
        <dbReference type="Google" id="ProtNLM"/>
    </source>
</evidence>
<keyword evidence="3" id="KW-1185">Reference proteome</keyword>
<organism evidence="2 3">
    <name type="scientific">Nonlabens dokdonensis</name>
    <dbReference type="NCBI Taxonomy" id="328515"/>
    <lineage>
        <taxon>Bacteria</taxon>
        <taxon>Pseudomonadati</taxon>
        <taxon>Bacteroidota</taxon>
        <taxon>Flavobacteriia</taxon>
        <taxon>Flavobacteriales</taxon>
        <taxon>Flavobacteriaceae</taxon>
        <taxon>Nonlabens</taxon>
    </lineage>
</organism>
<keyword evidence="1" id="KW-0472">Membrane</keyword>
<protein>
    <recommendedName>
        <fullName evidence="4">Transmembrane protein</fullName>
    </recommendedName>
</protein>
<feature type="transmembrane region" description="Helical" evidence="1">
    <location>
        <begin position="41"/>
        <end position="65"/>
    </location>
</feature>
<keyword evidence="1" id="KW-0812">Transmembrane</keyword>
<evidence type="ECO:0000256" key="1">
    <source>
        <dbReference type="SAM" id="Phobius"/>
    </source>
</evidence>
<evidence type="ECO:0000313" key="3">
    <source>
        <dbReference type="Proteomes" id="UP000248584"/>
    </source>
</evidence>
<reference evidence="2 3" key="1">
    <citation type="submission" date="2018-06" db="EMBL/GenBank/DDBJ databases">
        <title>Genomic Encyclopedia of Archaeal and Bacterial Type Strains, Phase II (KMG-II): from individual species to whole genera.</title>
        <authorList>
            <person name="Goeker M."/>
        </authorList>
    </citation>
    <scope>NUCLEOTIDE SEQUENCE [LARGE SCALE GENOMIC DNA]</scope>
    <source>
        <strain evidence="2 3">DSM 17205</strain>
    </source>
</reference>
<accession>A0ABX5Q1Z9</accession>
<keyword evidence="1" id="KW-1133">Transmembrane helix</keyword>
<feature type="transmembrane region" description="Helical" evidence="1">
    <location>
        <begin position="101"/>
        <end position="120"/>
    </location>
</feature>
<name>A0ABX5Q1Z9_9FLAO</name>
<gene>
    <name evidence="2" type="ORF">LX97_00817</name>
</gene>
<evidence type="ECO:0000313" key="2">
    <source>
        <dbReference type="EMBL" id="PZX43812.1"/>
    </source>
</evidence>
<feature type="transmembrane region" description="Helical" evidence="1">
    <location>
        <begin position="181"/>
        <end position="200"/>
    </location>
</feature>
<feature type="transmembrane region" description="Helical" evidence="1">
    <location>
        <begin position="77"/>
        <end position="95"/>
    </location>
</feature>
<proteinExistence type="predicted"/>
<sequence>MKWFLRMWSYVVNPLFIPSLVSLWYFNFNYYSDPESVRLKLYLILILTAAIPLLIYTMLKILGWVDSIHLSRTKERILPLCIYMVLLVMLLRGTFTDGLHLSLYYFFIGVLIASFVATLITSLRYKISLHLMATGGVLGFLIMLSFTQGISLLLPLAIMGIVSGLTATSRLSMKAHKGHELIFGFSLGLASQILAFSYFVS</sequence>
<comment type="caution">
    <text evidence="2">The sequence shown here is derived from an EMBL/GenBank/DDBJ whole genome shotgun (WGS) entry which is preliminary data.</text>
</comment>
<dbReference type="EMBL" id="QKZR01000001">
    <property type="protein sequence ID" value="PZX43812.1"/>
    <property type="molecule type" value="Genomic_DNA"/>
</dbReference>